<feature type="compositionally biased region" description="Basic and acidic residues" evidence="1">
    <location>
        <begin position="1905"/>
        <end position="1944"/>
    </location>
</feature>
<protein>
    <submittedName>
        <fullName evidence="2">G3460 protein</fullName>
    </submittedName>
</protein>
<feature type="compositionally biased region" description="Basic and acidic residues" evidence="1">
    <location>
        <begin position="1559"/>
        <end position="1580"/>
    </location>
</feature>
<dbReference type="InterPro" id="IPR046341">
    <property type="entry name" value="SET_dom_sf"/>
</dbReference>
<feature type="compositionally biased region" description="Polar residues" evidence="1">
    <location>
        <begin position="240"/>
        <end position="261"/>
    </location>
</feature>
<sequence>MRGQKWGGRQQQKKWTCSIKVVREGNDPITIGKWIQKTGHARARRLGALNERTIWVLWPAENAFFKGQITDLDAATGLHHVKYQDGDEEDLHLFMESYHLSEENQPEDPTDRTGSETGMAAASPPARSSAEKPSASRMTSPQMSYPSPTSRTKMRALSEVSQDDYSAKIAAAMLDRRRIGSQSRSVSQQLSPAHRKQGSSAVTSAPEAAAQRVKGSSRGRPVAYQLASPGRDCDRPSAAGPQQANTGNRNDVISLMSSVETTRAEELSGDDESDDEVTMMSHSLGGTPAAGASTQPIAASSAPAVKHELVSDSGDADITLESSDDEAAPSGQLPAAGRAVSSTQPSSAVRASSSMPSKGKPLQAEHFQALLKAPGIGPTAMCLFRQGDVAWLSSFQLHKQLLSNISGSTLSQRASQEPGCKRLAAAKERAFLVATGVFKRDTGNATLVTVEAACKFLRHYGASATTVAAVQSLQGAKPMTSAEISSLPSPSAHHGAANGKVALWALSGDEESDDEVSRSSGGSPAAGASAQPRAASSAPAVSRGLVSISGVNLEGSQDEDAPRRQLPAAGRAASSTQPSSAAAASKGLASKEEALQTELLQVLLKAGSKRPAAPRERAFLVATGVFRRNSGNAALVTVEAACKLLRHYGTSATTIAAVQGLQGAKAMTPAEISSLPSPSARHGAENGKNALEARSGDEESDEEVSMISRSSGDSPAAGASAQAPSSVPAVEQKPVSYSGDITLPPESSDDEDAPQGQSPAAGKAASSTQPSSAAARRKVLPQEQRSPQAEHLQVLLEAPGIRPTAMCLIRYEDVDWLSFPQFHRVLLSNDASRTLRARLISPTKGDEISSLPSASAHHSAENGNADEDDSEDEAPLLSCLGMKSPVSPAARQPDQAACLPARASSKTPKLAKKARIPDANSAAKKRLEKAGALPGQLQQRLLFPLPKPRGPLSASPRQKQLHLTFAPLSKAEAALKATPSTPEVQTSAGGGALDPALRQSRSGRPSERAEWSHHSSDSEQHEAAADAALQDDCAAAESQPTSSSFQLAIQTLGRKTPCQPARVKTEDADHAAAATPAPIGNSEQHAAVGRLRQLLVAAPAESPPLSASVGAQQAKAALASKRSSSEALSICSKGLSGSKRLKVSGSGEGKASAAGPDVPTSPGRVAVTARKATPNMPPRPPMSAATVDEDPVHVSAPARITSRAGKRRPPPFGMGADGTPPPPAVVEDAELVAEQEHLVENIYSRKVFEEYQRRWNAVVGKPWNQGMMPEYFLGRVNSSHKQRGDKVRDSVVDQVAQWLAYSPEQKRQYMDAHTKGVQLTDMRHPAFRRFKEVIEPWGLRKKEHALHFRKSLPEWTLLGEYCGVWDTQAPSSEAEAEEDDSSALDDPIGLGPLLRDKVSELGYTSKSAPADATDALRVEWRDALELDPTRAHNQLCLINDFRGVPGAPDLGNVAWLEMEDSRTLQPHLFIFTAVSVKAGQEALLDYGEEYHKTMETPLKRAALLLATQPEAVAVHRALKAREQEALDKAVEVQTLQLALRQEGAERLRLEREAAEERAQLKAQAEEKHAQAEQERARAADMQEQLLQAQEAAMSLEQELLAEKARAAPALMQAESESPSCEANDQALAVRDKGQSRSNAADAEEEAEETGHGDICISGEAQKGQPAQMFLAQEVLAVHAERRKLQAELEEQSAALEKACAEAERLGPELQELRSTHNDTCQKSNAEIHRLSKLAKEYKWRLVELTKYLVPDGMTTDELVALGKTTPLMIVPVRRQLEQPSQLPEAPSQLTEQPSQLPEAPSQLTEQPRPAPLLLGPGPGHQAGESSSAVPDTPGTAEDHASKERAMLPAVAAPAACGSERSQRSADAAGHGEAKRSEADVHSRKDRSHTRRDESDRHASRRRSPERRSSHERSRSRHHDSDRRRSPGRRSSHERSRSRHHDPERRHRASSGRSDRERSPARGGSCHRDTDRHHRPPSGRSDRERSPGKHDNDRHHMSSSGRRDRERSPVRDGSLVKHGTDRRYRAPSHHRESNGIPDEAVRHSSGRPGQQVSHRLHKTSSAVRSGDDTAAEGNTQRLGGILPGLRVELEQASAAAAKGDRRHLPPHLGSTQGASPRNGFSRADVEPHIDRAPYSSGLCFRGVPIVKKEDGARQVPGVPLTR</sequence>
<feature type="compositionally biased region" description="Polar residues" evidence="1">
    <location>
        <begin position="137"/>
        <end position="151"/>
    </location>
</feature>
<feature type="compositionally biased region" description="Low complexity" evidence="1">
    <location>
        <begin position="1846"/>
        <end position="1855"/>
    </location>
</feature>
<reference evidence="2 3" key="1">
    <citation type="submission" date="2024-06" db="EMBL/GenBank/DDBJ databases">
        <authorList>
            <person name="Kraege A."/>
            <person name="Thomma B."/>
        </authorList>
    </citation>
    <scope>NUCLEOTIDE SEQUENCE [LARGE SCALE GENOMIC DNA]</scope>
</reference>
<dbReference type="CDD" id="cd20404">
    <property type="entry name" value="Tudor_Agenet_AtEML-like"/>
    <property type="match status" value="1"/>
</dbReference>
<feature type="region of interest" description="Disordered" evidence="1">
    <location>
        <begin position="2091"/>
        <end position="2132"/>
    </location>
</feature>
<feature type="region of interest" description="Disordered" evidence="1">
    <location>
        <begin position="1777"/>
        <end position="2078"/>
    </location>
</feature>
<feature type="compositionally biased region" description="Low complexity" evidence="1">
    <location>
        <begin position="120"/>
        <end position="136"/>
    </location>
</feature>
<feature type="region of interest" description="Disordered" evidence="1">
    <location>
        <begin position="1138"/>
        <end position="1164"/>
    </location>
</feature>
<feature type="region of interest" description="Disordered" evidence="1">
    <location>
        <begin position="101"/>
        <end position="161"/>
    </location>
</feature>
<evidence type="ECO:0000313" key="2">
    <source>
        <dbReference type="EMBL" id="CAL5221293.1"/>
    </source>
</evidence>
<feature type="compositionally biased region" description="Basic and acidic residues" evidence="1">
    <location>
        <begin position="1836"/>
        <end position="1845"/>
    </location>
</feature>
<evidence type="ECO:0000313" key="3">
    <source>
        <dbReference type="Proteomes" id="UP001497392"/>
    </source>
</evidence>
<feature type="compositionally biased region" description="Polar residues" evidence="1">
    <location>
        <begin position="978"/>
        <end position="987"/>
    </location>
</feature>
<feature type="region of interest" description="Disordered" evidence="1">
    <location>
        <begin position="1610"/>
        <end position="1657"/>
    </location>
</feature>
<accession>A0ABP1FSZ7</accession>
<feature type="region of interest" description="Disordered" evidence="1">
    <location>
        <begin position="671"/>
        <end position="788"/>
    </location>
</feature>
<feature type="compositionally biased region" description="Low complexity" evidence="1">
    <location>
        <begin position="341"/>
        <end position="357"/>
    </location>
</feature>
<feature type="region of interest" description="Disordered" evidence="1">
    <location>
        <begin position="180"/>
        <end position="361"/>
    </location>
</feature>
<feature type="compositionally biased region" description="Low complexity" evidence="1">
    <location>
        <begin position="1025"/>
        <end position="1038"/>
    </location>
</feature>
<feature type="compositionally biased region" description="Polar residues" evidence="1">
    <location>
        <begin position="1777"/>
        <end position="1805"/>
    </location>
</feature>
<gene>
    <name evidence="2" type="primary">g3460</name>
    <name evidence="2" type="ORF">VP750_LOCUS2952</name>
</gene>
<feature type="compositionally biased region" description="Low complexity" evidence="1">
    <location>
        <begin position="518"/>
        <end position="539"/>
    </location>
</feature>
<feature type="compositionally biased region" description="Acidic residues" evidence="1">
    <location>
        <begin position="1374"/>
        <end position="1383"/>
    </location>
</feature>
<dbReference type="Gene3D" id="2.170.270.10">
    <property type="entry name" value="SET domain"/>
    <property type="match status" value="1"/>
</dbReference>
<feature type="compositionally biased region" description="Low complexity" evidence="1">
    <location>
        <begin position="710"/>
        <end position="730"/>
    </location>
</feature>
<comment type="caution">
    <text evidence="2">The sequence shown here is derived from an EMBL/GenBank/DDBJ whole genome shotgun (WGS) entry which is preliminary data.</text>
</comment>
<feature type="compositionally biased region" description="Low complexity" evidence="1">
    <location>
        <begin position="764"/>
        <end position="774"/>
    </location>
</feature>
<keyword evidence="3" id="KW-1185">Reference proteome</keyword>
<feature type="region of interest" description="Disordered" evidence="1">
    <location>
        <begin position="552"/>
        <end position="588"/>
    </location>
</feature>
<feature type="compositionally biased region" description="Basic and acidic residues" evidence="1">
    <location>
        <begin position="1004"/>
        <end position="1024"/>
    </location>
</feature>
<feature type="compositionally biased region" description="Basic and acidic residues" evidence="1">
    <location>
        <begin position="1869"/>
        <end position="1882"/>
    </location>
</feature>
<feature type="compositionally biased region" description="Polar residues" evidence="1">
    <location>
        <begin position="2046"/>
        <end position="2062"/>
    </location>
</feature>
<proteinExistence type="predicted"/>
<feature type="compositionally biased region" description="Acidic residues" evidence="1">
    <location>
        <begin position="267"/>
        <end position="277"/>
    </location>
</feature>
<evidence type="ECO:0000256" key="1">
    <source>
        <dbReference type="SAM" id="MobiDB-lite"/>
    </source>
</evidence>
<feature type="region of interest" description="Disordered" evidence="1">
    <location>
        <begin position="845"/>
        <end position="920"/>
    </location>
</feature>
<feature type="compositionally biased region" description="Basic and acidic residues" evidence="1">
    <location>
        <begin position="1979"/>
        <end position="2032"/>
    </location>
</feature>
<feature type="region of interest" description="Disordered" evidence="1">
    <location>
        <begin position="1559"/>
        <end position="1581"/>
    </location>
</feature>
<dbReference type="EMBL" id="CAXHTA020000005">
    <property type="protein sequence ID" value="CAL5221293.1"/>
    <property type="molecule type" value="Genomic_DNA"/>
</dbReference>
<organism evidence="2 3">
    <name type="scientific">Coccomyxa viridis</name>
    <dbReference type="NCBI Taxonomy" id="1274662"/>
    <lineage>
        <taxon>Eukaryota</taxon>
        <taxon>Viridiplantae</taxon>
        <taxon>Chlorophyta</taxon>
        <taxon>core chlorophytes</taxon>
        <taxon>Trebouxiophyceae</taxon>
        <taxon>Trebouxiophyceae incertae sedis</taxon>
        <taxon>Coccomyxaceae</taxon>
        <taxon>Coccomyxa</taxon>
    </lineage>
</organism>
<feature type="region of interest" description="Disordered" evidence="1">
    <location>
        <begin position="1369"/>
        <end position="1389"/>
    </location>
</feature>
<feature type="region of interest" description="Disordered" evidence="1">
    <location>
        <begin position="974"/>
        <end position="1041"/>
    </location>
</feature>
<dbReference type="Proteomes" id="UP001497392">
    <property type="component" value="Unassembled WGS sequence"/>
</dbReference>
<feature type="compositionally biased region" description="Acidic residues" evidence="1">
    <location>
        <begin position="864"/>
        <end position="874"/>
    </location>
</feature>
<name>A0ABP1FSZ7_9CHLO</name>
<feature type="region of interest" description="Disordered" evidence="1">
    <location>
        <begin position="509"/>
        <end position="539"/>
    </location>
</feature>
<feature type="compositionally biased region" description="Low complexity" evidence="1">
    <location>
        <begin position="572"/>
        <end position="588"/>
    </location>
</feature>
<feature type="compositionally biased region" description="Polar residues" evidence="1">
    <location>
        <begin position="180"/>
        <end position="191"/>
    </location>
</feature>
<dbReference type="Gene3D" id="2.30.30.140">
    <property type="match status" value="1"/>
</dbReference>
<feature type="compositionally biased region" description="Basic and acidic residues" evidence="1">
    <location>
        <begin position="1952"/>
        <end position="1971"/>
    </location>
</feature>